<evidence type="ECO:0000256" key="1">
    <source>
        <dbReference type="SAM" id="MobiDB-lite"/>
    </source>
</evidence>
<feature type="domain" description="Methyltransferase" evidence="2">
    <location>
        <begin position="188"/>
        <end position="426"/>
    </location>
</feature>
<name>A0AAE1DD46_9GAST</name>
<dbReference type="InterPro" id="IPR025714">
    <property type="entry name" value="Methyltranfer_dom"/>
</dbReference>
<dbReference type="AlphaFoldDB" id="A0AAE1DD46"/>
<feature type="compositionally biased region" description="Basic and acidic residues" evidence="1">
    <location>
        <begin position="290"/>
        <end position="304"/>
    </location>
</feature>
<comment type="caution">
    <text evidence="3">The sequence shown here is derived from an EMBL/GenBank/DDBJ whole genome shotgun (WGS) entry which is preliminary data.</text>
</comment>
<gene>
    <name evidence="3" type="ORF">RRG08_002289</name>
</gene>
<dbReference type="InterPro" id="IPR052220">
    <property type="entry name" value="METTL25"/>
</dbReference>
<protein>
    <recommendedName>
        <fullName evidence="2">Methyltransferase domain-containing protein</fullName>
    </recommendedName>
</protein>
<evidence type="ECO:0000259" key="2">
    <source>
        <dbReference type="Pfam" id="PF13679"/>
    </source>
</evidence>
<accession>A0AAE1DD46</accession>
<feature type="region of interest" description="Disordered" evidence="1">
    <location>
        <begin position="263"/>
        <end position="304"/>
    </location>
</feature>
<organism evidence="3 4">
    <name type="scientific">Elysia crispata</name>
    <name type="common">lettuce slug</name>
    <dbReference type="NCBI Taxonomy" id="231223"/>
    <lineage>
        <taxon>Eukaryota</taxon>
        <taxon>Metazoa</taxon>
        <taxon>Spiralia</taxon>
        <taxon>Lophotrochozoa</taxon>
        <taxon>Mollusca</taxon>
        <taxon>Gastropoda</taxon>
        <taxon>Heterobranchia</taxon>
        <taxon>Euthyneura</taxon>
        <taxon>Panpulmonata</taxon>
        <taxon>Sacoglossa</taxon>
        <taxon>Placobranchoidea</taxon>
        <taxon>Plakobranchidae</taxon>
        <taxon>Elysia</taxon>
    </lineage>
</organism>
<proteinExistence type="predicted"/>
<dbReference type="Proteomes" id="UP001283361">
    <property type="component" value="Unassembled WGS sequence"/>
</dbReference>
<evidence type="ECO:0000313" key="3">
    <source>
        <dbReference type="EMBL" id="KAK3766052.1"/>
    </source>
</evidence>
<dbReference type="EMBL" id="JAWDGP010004263">
    <property type="protein sequence ID" value="KAK3766052.1"/>
    <property type="molecule type" value="Genomic_DNA"/>
</dbReference>
<feature type="compositionally biased region" description="Polar residues" evidence="1">
    <location>
        <begin position="270"/>
        <end position="288"/>
    </location>
</feature>
<sequence length="607" mass="68485">MVFLTRCDPISKHLLHEQLKRIVSIVNSYQWIIDAYVSDFYTKEFWNGLPRSYQAYFDAVKPNDLTWLLCCFDEMKNQSQTCYRQGSVLPPLSLLALRCCISSLALQRKPANIELQEFKETLLAALHRRDKHPDNAMNSKCLESEKEEHVSKYPQEETLTTEASCSPNFKNGQCMDMKHVFRKHVKPKKQHEINNLGQVVNLLSQITGSSAAVDVGAGLGHLARLLAFQHNLRVTTIEAAGSHAPKASEFDRDLRKNINKVKLKKKKKLSPSSHDFSHTSYCKSNCQEGSGHKRETEREDELHSKSTCHDVKNFNIADIGAKFEESTYQLGEKTETLTYCDTEMPHHVICQVQPDIAANQFLDIMLNRSQSDANYSREQKSADTNFVLVGLHACGDLTPTLLRVFLNCPTAQGLASVACCYMKMTASSSSSSAHELDNFPMSSYLHDLQFPCLSYEAREMACHFADSYHQRLLDNPPHLKSHSYRAALEKLLRSVDSSFKSGQARITSKIGHGLTFHQYAEENLKKLGISIESVPESLMNKCAELTNDWMRVVAFYTLRLSLAPLVESLLLCDRALFLSENGVPSVLVPIFDPNISPRNFALLAVKP</sequence>
<evidence type="ECO:0000313" key="4">
    <source>
        <dbReference type="Proteomes" id="UP001283361"/>
    </source>
</evidence>
<dbReference type="Pfam" id="PF13679">
    <property type="entry name" value="Methyltransf_32"/>
    <property type="match status" value="1"/>
</dbReference>
<dbReference type="PANTHER" id="PTHR12496">
    <property type="entry name" value="CGI-41 METHYLTRANSFERASE"/>
    <property type="match status" value="1"/>
</dbReference>
<keyword evidence="4" id="KW-1185">Reference proteome</keyword>
<dbReference type="PANTHER" id="PTHR12496:SF2">
    <property type="entry name" value="METHYLTRANSFERASE-LIKE PROTEIN 25B"/>
    <property type="match status" value="1"/>
</dbReference>
<reference evidence="3" key="1">
    <citation type="journal article" date="2023" name="G3 (Bethesda)">
        <title>A reference genome for the long-term kleptoplast-retaining sea slug Elysia crispata morphotype clarki.</title>
        <authorList>
            <person name="Eastman K.E."/>
            <person name="Pendleton A.L."/>
            <person name="Shaikh M.A."/>
            <person name="Suttiyut T."/>
            <person name="Ogas R."/>
            <person name="Tomko P."/>
            <person name="Gavelis G."/>
            <person name="Widhalm J.R."/>
            <person name="Wisecaver J.H."/>
        </authorList>
    </citation>
    <scope>NUCLEOTIDE SEQUENCE</scope>
    <source>
        <strain evidence="3">ECLA1</strain>
    </source>
</reference>